<keyword evidence="2" id="KW-1185">Reference proteome</keyword>
<protein>
    <submittedName>
        <fullName evidence="1">MurR/RpiR family transcriptional regulator</fullName>
    </submittedName>
</protein>
<organism evidence="1 2">
    <name type="scientific">Metabacillus hrfriensis</name>
    <dbReference type="NCBI Taxonomy" id="3048891"/>
    <lineage>
        <taxon>Bacteria</taxon>
        <taxon>Bacillati</taxon>
        <taxon>Bacillota</taxon>
        <taxon>Bacilli</taxon>
        <taxon>Bacillales</taxon>
        <taxon>Bacillaceae</taxon>
        <taxon>Metabacillus</taxon>
    </lineage>
</organism>
<proteinExistence type="predicted"/>
<dbReference type="Proteomes" id="UP001226091">
    <property type="component" value="Chromosome"/>
</dbReference>
<reference evidence="2" key="1">
    <citation type="journal article" date="2025" name="Aquaculture">
        <title>Assessment of the bioflocculant production and safety properties of Metabacillus hrfriensis sp. nov. based on phenotypic and whole-genome sequencing analysis.</title>
        <authorList>
            <person name="Zhang R."/>
            <person name="Zhao Z."/>
            <person name="Luo L."/>
            <person name="Wang S."/>
            <person name="Guo K."/>
            <person name="Xu W."/>
        </authorList>
    </citation>
    <scope>NUCLEOTIDE SEQUENCE [LARGE SCALE GENOMIC DNA]</scope>
    <source>
        <strain evidence="2">CT-WN-B3</strain>
    </source>
</reference>
<accession>A0ACD4RE62</accession>
<evidence type="ECO:0000313" key="1">
    <source>
        <dbReference type="EMBL" id="WHZ58480.1"/>
    </source>
</evidence>
<dbReference type="EMBL" id="CP126116">
    <property type="protein sequence ID" value="WHZ58480.1"/>
    <property type="molecule type" value="Genomic_DNA"/>
</dbReference>
<gene>
    <name evidence="1" type="ORF">QLQ22_03800</name>
</gene>
<sequence>MEKPLFDIPSSTYSMLSETERYLLEYIHKNLNDIATMSIVTLSERAAVSTATIVRLMKKIGYNGYTSFKYRLKQDKKMVDYDDQLGDIDVSIKQAIKKNEEEVLRTIQLQSIGQIEDAVQKIYNAEKIYIFGRGFSEMLAKEMTVKLQVLEKTCENHDDPNIIRIKSRKMEKNELAIFISLNGETPELVEACQNLSMKQVTTITLTTRIDSTLSKLSDMTLLGYKSDQSLFPEYEVRSRLSLNVIARILLDAYVIRTRNK</sequence>
<name>A0ACD4RE62_9BACI</name>
<evidence type="ECO:0000313" key="2">
    <source>
        <dbReference type="Proteomes" id="UP001226091"/>
    </source>
</evidence>